<dbReference type="EMBL" id="JACOOK010000003">
    <property type="protein sequence ID" value="MBC5616635.1"/>
    <property type="molecule type" value="Genomic_DNA"/>
</dbReference>
<proteinExistence type="predicted"/>
<sequence length="140" mass="16217">MKEVPSPETMSHEQYIWEKLLPDVRENGTGPKCHVGLRDAMYARSRDSKIAYVMNQQHPQVDDPFDYVDFVNEQKAFRQAYRNCPITELPIHAVQTGREVLFFSNSPLGLQGLKQFYQELVNGYFSVHSERDPVCEYSVS</sequence>
<dbReference type="RefSeq" id="WP_147387364.1">
    <property type="nucleotide sequence ID" value="NZ_JACOOK010000003.1"/>
</dbReference>
<name>A0ABR7CN46_9BACT</name>
<keyword evidence="2" id="KW-1185">Reference proteome</keyword>
<gene>
    <name evidence="1" type="ORF">H8S08_06325</name>
</gene>
<accession>A0ABR7CN46</accession>
<protein>
    <submittedName>
        <fullName evidence="1">Uncharacterized protein</fullName>
    </submittedName>
</protein>
<organism evidence="1 2">
    <name type="scientific">Alistipes hominis</name>
    <dbReference type="NCBI Taxonomy" id="2763015"/>
    <lineage>
        <taxon>Bacteria</taxon>
        <taxon>Pseudomonadati</taxon>
        <taxon>Bacteroidota</taxon>
        <taxon>Bacteroidia</taxon>
        <taxon>Bacteroidales</taxon>
        <taxon>Rikenellaceae</taxon>
        <taxon>Alistipes</taxon>
    </lineage>
</organism>
<reference evidence="1 2" key="1">
    <citation type="submission" date="2020-08" db="EMBL/GenBank/DDBJ databases">
        <title>Genome public.</title>
        <authorList>
            <person name="Liu C."/>
            <person name="Sun Q."/>
        </authorList>
    </citation>
    <scope>NUCLEOTIDE SEQUENCE [LARGE SCALE GENOMIC DNA]</scope>
    <source>
        <strain evidence="1 2">New-7</strain>
    </source>
</reference>
<evidence type="ECO:0000313" key="1">
    <source>
        <dbReference type="EMBL" id="MBC5616635.1"/>
    </source>
</evidence>
<dbReference type="Pfam" id="PF19513">
    <property type="entry name" value="DUF6047"/>
    <property type="match status" value="1"/>
</dbReference>
<comment type="caution">
    <text evidence="1">The sequence shown here is derived from an EMBL/GenBank/DDBJ whole genome shotgun (WGS) entry which is preliminary data.</text>
</comment>
<dbReference type="InterPro" id="IPR046110">
    <property type="entry name" value="DUF6047"/>
</dbReference>
<dbReference type="Proteomes" id="UP000636891">
    <property type="component" value="Unassembled WGS sequence"/>
</dbReference>
<evidence type="ECO:0000313" key="2">
    <source>
        <dbReference type="Proteomes" id="UP000636891"/>
    </source>
</evidence>